<dbReference type="Pfam" id="PF03703">
    <property type="entry name" value="bPH_2"/>
    <property type="match status" value="1"/>
</dbReference>
<name>A0A7X9IJA1_9DELT</name>
<dbReference type="AlphaFoldDB" id="A0A7X9IJA1"/>
<accession>A0A7X9IJA1</accession>
<evidence type="ECO:0000313" key="3">
    <source>
        <dbReference type="EMBL" id="NMC61844.1"/>
    </source>
</evidence>
<keyword evidence="1" id="KW-0472">Membrane</keyword>
<keyword evidence="1" id="KW-1133">Transmembrane helix</keyword>
<proteinExistence type="predicted"/>
<feature type="domain" description="YdbS-like PH" evidence="2">
    <location>
        <begin position="106"/>
        <end position="163"/>
    </location>
</feature>
<evidence type="ECO:0000313" key="4">
    <source>
        <dbReference type="Proteomes" id="UP000524246"/>
    </source>
</evidence>
<protein>
    <submittedName>
        <fullName evidence="3">PH domain-containing protein</fullName>
    </submittedName>
</protein>
<dbReference type="PANTHER" id="PTHR37938">
    <property type="entry name" value="BLL0215 PROTEIN"/>
    <property type="match status" value="1"/>
</dbReference>
<reference evidence="3 4" key="1">
    <citation type="journal article" date="2020" name="Biotechnol. Biofuels">
        <title>New insights from the biogas microbiome by comprehensive genome-resolved metagenomics of nearly 1600 species originating from multiple anaerobic digesters.</title>
        <authorList>
            <person name="Campanaro S."/>
            <person name="Treu L."/>
            <person name="Rodriguez-R L.M."/>
            <person name="Kovalovszki A."/>
            <person name="Ziels R.M."/>
            <person name="Maus I."/>
            <person name="Zhu X."/>
            <person name="Kougias P.G."/>
            <person name="Basile A."/>
            <person name="Luo G."/>
            <person name="Schluter A."/>
            <person name="Konstantinidis K.T."/>
            <person name="Angelidaki I."/>
        </authorList>
    </citation>
    <scope>NUCLEOTIDE SEQUENCE [LARGE SCALE GENOMIC DNA]</scope>
    <source>
        <strain evidence="3">AS27yjCOA_65</strain>
    </source>
</reference>
<feature type="transmembrane region" description="Helical" evidence="1">
    <location>
        <begin position="29"/>
        <end position="51"/>
    </location>
</feature>
<comment type="caution">
    <text evidence="3">The sequence shown here is derived from an EMBL/GenBank/DDBJ whole genome shotgun (WGS) entry which is preliminary data.</text>
</comment>
<sequence>MQHYPSFEELVKDPKDPEKLLVLTPAYRSFIGIMVFWILTIIVVFGLNIFMYKLSSANPNHPLSALPARSLAIIPFLILLEIIRRKYNQAYVFGIDKAIQKTGLLWFTYNETVIEYGDVRSINVLQNFWGRILNFGTLDISTAAQEDSELSLQGIVEPEELAALVDQLRTHSREIAGHIEKARTND</sequence>
<feature type="transmembrane region" description="Helical" evidence="1">
    <location>
        <begin position="63"/>
        <end position="83"/>
    </location>
</feature>
<dbReference type="InterPro" id="IPR005182">
    <property type="entry name" value="YdbS-like_PH"/>
</dbReference>
<keyword evidence="1" id="KW-0812">Transmembrane</keyword>
<dbReference type="PANTHER" id="PTHR37938:SF1">
    <property type="entry name" value="BLL0215 PROTEIN"/>
    <property type="match status" value="1"/>
</dbReference>
<evidence type="ECO:0000259" key="2">
    <source>
        <dbReference type="Pfam" id="PF03703"/>
    </source>
</evidence>
<gene>
    <name evidence="3" type="ORF">GYA55_01610</name>
</gene>
<dbReference type="Proteomes" id="UP000524246">
    <property type="component" value="Unassembled WGS sequence"/>
</dbReference>
<evidence type="ECO:0000256" key="1">
    <source>
        <dbReference type="SAM" id="Phobius"/>
    </source>
</evidence>
<dbReference type="EMBL" id="JAAZON010000060">
    <property type="protein sequence ID" value="NMC61844.1"/>
    <property type="molecule type" value="Genomic_DNA"/>
</dbReference>
<organism evidence="3 4">
    <name type="scientific">SAR324 cluster bacterium</name>
    <dbReference type="NCBI Taxonomy" id="2024889"/>
    <lineage>
        <taxon>Bacteria</taxon>
        <taxon>Deltaproteobacteria</taxon>
        <taxon>SAR324 cluster</taxon>
    </lineage>
</organism>